<comment type="subcellular location">
    <subcellularLocation>
        <location evidence="6">Cell membrane</location>
        <topology evidence="6">Multi-pass membrane protein</topology>
    </subcellularLocation>
    <subcellularLocation>
        <location evidence="1">Membrane</location>
        <topology evidence="1">Multi-pass membrane protein</topology>
    </subcellularLocation>
</comment>
<accession>A0ABQ3IXN3</accession>
<dbReference type="Pfam" id="PF01925">
    <property type="entry name" value="TauE"/>
    <property type="match status" value="1"/>
</dbReference>
<dbReference type="Proteomes" id="UP000626370">
    <property type="component" value="Unassembled WGS sequence"/>
</dbReference>
<feature type="transmembrane region" description="Helical" evidence="6">
    <location>
        <begin position="12"/>
        <end position="33"/>
    </location>
</feature>
<evidence type="ECO:0000313" key="7">
    <source>
        <dbReference type="EMBL" id="GHE97540.1"/>
    </source>
</evidence>
<comment type="caution">
    <text evidence="7">The sequence shown here is derived from an EMBL/GenBank/DDBJ whole genome shotgun (WGS) entry which is preliminary data.</text>
</comment>
<evidence type="ECO:0000313" key="8">
    <source>
        <dbReference type="Proteomes" id="UP000626370"/>
    </source>
</evidence>
<feature type="transmembrane region" description="Helical" evidence="6">
    <location>
        <begin position="80"/>
        <end position="100"/>
    </location>
</feature>
<name>A0ABQ3IXN3_9GAMM</name>
<dbReference type="EMBL" id="BNAH01000012">
    <property type="protein sequence ID" value="GHE97540.1"/>
    <property type="molecule type" value="Genomic_DNA"/>
</dbReference>
<comment type="similarity">
    <text evidence="2 6">Belongs to the 4-toluene sulfonate uptake permease (TSUP) (TC 2.A.102) family.</text>
</comment>
<evidence type="ECO:0000256" key="1">
    <source>
        <dbReference type="ARBA" id="ARBA00004141"/>
    </source>
</evidence>
<keyword evidence="3 6" id="KW-0812">Transmembrane</keyword>
<feature type="transmembrane region" description="Helical" evidence="6">
    <location>
        <begin position="40"/>
        <end position="60"/>
    </location>
</feature>
<feature type="transmembrane region" description="Helical" evidence="6">
    <location>
        <begin position="112"/>
        <end position="133"/>
    </location>
</feature>
<feature type="transmembrane region" description="Helical" evidence="6">
    <location>
        <begin position="207"/>
        <end position="227"/>
    </location>
</feature>
<evidence type="ECO:0000256" key="4">
    <source>
        <dbReference type="ARBA" id="ARBA00022989"/>
    </source>
</evidence>
<proteinExistence type="inferred from homology"/>
<evidence type="ECO:0000256" key="5">
    <source>
        <dbReference type="ARBA" id="ARBA00023136"/>
    </source>
</evidence>
<dbReference type="InterPro" id="IPR002781">
    <property type="entry name" value="TM_pro_TauE-like"/>
</dbReference>
<dbReference type="PANTHER" id="PTHR43701:SF2">
    <property type="entry name" value="MEMBRANE TRANSPORTER PROTEIN YJNA-RELATED"/>
    <property type="match status" value="1"/>
</dbReference>
<gene>
    <name evidence="7" type="ORF">GCM10011501_28930</name>
</gene>
<reference evidence="8" key="1">
    <citation type="journal article" date="2019" name="Int. J. Syst. Evol. Microbiol.">
        <title>The Global Catalogue of Microorganisms (GCM) 10K type strain sequencing project: providing services to taxonomists for standard genome sequencing and annotation.</title>
        <authorList>
            <consortium name="The Broad Institute Genomics Platform"/>
            <consortium name="The Broad Institute Genome Sequencing Center for Infectious Disease"/>
            <person name="Wu L."/>
            <person name="Ma J."/>
        </authorList>
    </citation>
    <scope>NUCLEOTIDE SEQUENCE [LARGE SCALE GENOMIC DNA]</scope>
    <source>
        <strain evidence="8">CGMCC 1.15922</strain>
    </source>
</reference>
<keyword evidence="4 6" id="KW-1133">Transmembrane helix</keyword>
<feature type="transmembrane region" description="Helical" evidence="6">
    <location>
        <begin position="177"/>
        <end position="195"/>
    </location>
</feature>
<protein>
    <recommendedName>
        <fullName evidence="6">Probable membrane transporter protein</fullName>
    </recommendedName>
</protein>
<evidence type="ECO:0000256" key="2">
    <source>
        <dbReference type="ARBA" id="ARBA00009142"/>
    </source>
</evidence>
<feature type="transmembrane region" description="Helical" evidence="6">
    <location>
        <begin position="145"/>
        <end position="165"/>
    </location>
</feature>
<organism evidence="7 8">
    <name type="scientific">Thalassotalea profundi</name>
    <dbReference type="NCBI Taxonomy" id="2036687"/>
    <lineage>
        <taxon>Bacteria</taxon>
        <taxon>Pseudomonadati</taxon>
        <taxon>Pseudomonadota</taxon>
        <taxon>Gammaproteobacteria</taxon>
        <taxon>Alteromonadales</taxon>
        <taxon>Colwelliaceae</taxon>
        <taxon>Thalassotalea</taxon>
    </lineage>
</organism>
<sequence length="228" mass="24916">MPIVALFFSVDVAIAITAIVHLANNAFKLVLVWHDINRSVLLRFGLPALLTAFIGAWILTHFSAINLITHYSFFGFQRQVATVNLFIGGLIILLLIIELTPKISQLNFDKRYLPLGGAISGFLGGLSGHQGAFRSMFLLKIGLTKHAYIATGVMIAVLVDIARLSIYGSHFRQVDEINWWIVASAALSAFLGAVIGKKVLTKVTVRFIQQLVSVLLFTIACALILGLI</sequence>
<dbReference type="PANTHER" id="PTHR43701">
    <property type="entry name" value="MEMBRANE TRANSPORTER PROTEIN MJ0441-RELATED"/>
    <property type="match status" value="1"/>
</dbReference>
<dbReference type="InterPro" id="IPR051598">
    <property type="entry name" value="TSUP/Inactive_protease-like"/>
</dbReference>
<keyword evidence="5 6" id="KW-0472">Membrane</keyword>
<evidence type="ECO:0000256" key="3">
    <source>
        <dbReference type="ARBA" id="ARBA00022692"/>
    </source>
</evidence>
<keyword evidence="8" id="KW-1185">Reference proteome</keyword>
<evidence type="ECO:0000256" key="6">
    <source>
        <dbReference type="RuleBase" id="RU363041"/>
    </source>
</evidence>
<keyword evidence="6" id="KW-1003">Cell membrane</keyword>